<dbReference type="InterPro" id="IPR000270">
    <property type="entry name" value="PB1_dom"/>
</dbReference>
<dbReference type="eggNOG" id="ENOG502QVK2">
    <property type="taxonomic scope" value="Eukaryota"/>
</dbReference>
<dbReference type="InterPro" id="IPR053793">
    <property type="entry name" value="PB1-like"/>
</dbReference>
<feature type="domain" description="PB1" evidence="4">
    <location>
        <begin position="366"/>
        <end position="443"/>
    </location>
</feature>
<feature type="domain" description="CBS" evidence="3">
    <location>
        <begin position="252"/>
        <end position="310"/>
    </location>
</feature>
<dbReference type="PANTHER" id="PTHR48108">
    <property type="entry name" value="CBS DOMAIN-CONTAINING PROTEIN CBSX2, CHLOROPLASTIC"/>
    <property type="match status" value="1"/>
</dbReference>
<keyword evidence="6" id="KW-1185">Reference proteome</keyword>
<proteinExistence type="predicted"/>
<dbReference type="EMBL" id="CM000614">
    <property type="protein sequence ID" value="EEC47330.1"/>
    <property type="molecule type" value="Genomic_DNA"/>
</dbReference>
<dbReference type="Pfam" id="PF00571">
    <property type="entry name" value="CBS"/>
    <property type="match status" value="4"/>
</dbReference>
<evidence type="ECO:0000313" key="6">
    <source>
        <dbReference type="Proteomes" id="UP000000759"/>
    </source>
</evidence>
<dbReference type="SUPFAM" id="SSF54277">
    <property type="entry name" value="CAD &amp; PB1 domains"/>
    <property type="match status" value="1"/>
</dbReference>
<dbReference type="InterPro" id="IPR000644">
    <property type="entry name" value="CBS_dom"/>
</dbReference>
<dbReference type="PROSITE" id="PS51745">
    <property type="entry name" value="PB1"/>
    <property type="match status" value="1"/>
</dbReference>
<dbReference type="KEGG" id="pti:PHATRDRAFT_13833"/>
<feature type="non-terminal residue" evidence="5">
    <location>
        <position position="1"/>
    </location>
</feature>
<evidence type="ECO:0000313" key="5">
    <source>
        <dbReference type="EMBL" id="EEC47330.1"/>
    </source>
</evidence>
<dbReference type="AlphaFoldDB" id="B7G2M6"/>
<dbReference type="CDD" id="cd17781">
    <property type="entry name" value="CBS_pair_MUG70_1"/>
    <property type="match status" value="1"/>
</dbReference>
<dbReference type="STRING" id="556484.B7G2M6"/>
<dbReference type="GeneID" id="7202046"/>
<evidence type="ECO:0000259" key="3">
    <source>
        <dbReference type="PROSITE" id="PS51371"/>
    </source>
</evidence>
<accession>B7G2M6</accession>
<keyword evidence="1" id="KW-0677">Repeat</keyword>
<dbReference type="PaxDb" id="2850-Phatr13833"/>
<reference evidence="5 6" key="1">
    <citation type="journal article" date="2008" name="Nature">
        <title>The Phaeodactylum genome reveals the evolutionary history of diatom genomes.</title>
        <authorList>
            <person name="Bowler C."/>
            <person name="Allen A.E."/>
            <person name="Badger J.H."/>
            <person name="Grimwood J."/>
            <person name="Jabbari K."/>
            <person name="Kuo A."/>
            <person name="Maheswari U."/>
            <person name="Martens C."/>
            <person name="Maumus F."/>
            <person name="Otillar R.P."/>
            <person name="Rayko E."/>
            <person name="Salamov A."/>
            <person name="Vandepoele K."/>
            <person name="Beszteri B."/>
            <person name="Gruber A."/>
            <person name="Heijde M."/>
            <person name="Katinka M."/>
            <person name="Mock T."/>
            <person name="Valentin K."/>
            <person name="Verret F."/>
            <person name="Berges J.A."/>
            <person name="Brownlee C."/>
            <person name="Cadoret J.P."/>
            <person name="Chiovitti A."/>
            <person name="Choi C.J."/>
            <person name="Coesel S."/>
            <person name="De Martino A."/>
            <person name="Detter J.C."/>
            <person name="Durkin C."/>
            <person name="Falciatore A."/>
            <person name="Fournet J."/>
            <person name="Haruta M."/>
            <person name="Huysman M.J."/>
            <person name="Jenkins B.D."/>
            <person name="Jiroutova K."/>
            <person name="Jorgensen R.E."/>
            <person name="Joubert Y."/>
            <person name="Kaplan A."/>
            <person name="Kroger N."/>
            <person name="Kroth P.G."/>
            <person name="La Roche J."/>
            <person name="Lindquist E."/>
            <person name="Lommer M."/>
            <person name="Martin-Jezequel V."/>
            <person name="Lopez P.J."/>
            <person name="Lucas S."/>
            <person name="Mangogna M."/>
            <person name="McGinnis K."/>
            <person name="Medlin L.K."/>
            <person name="Montsant A."/>
            <person name="Oudot-Le Secq M.P."/>
            <person name="Napoli C."/>
            <person name="Obornik M."/>
            <person name="Parker M.S."/>
            <person name="Petit J.L."/>
            <person name="Porcel B.M."/>
            <person name="Poulsen N."/>
            <person name="Robison M."/>
            <person name="Rychlewski L."/>
            <person name="Rynearson T.A."/>
            <person name="Schmutz J."/>
            <person name="Shapiro H."/>
            <person name="Siaut M."/>
            <person name="Stanley M."/>
            <person name="Sussman M.R."/>
            <person name="Taylor A.R."/>
            <person name="Vardi A."/>
            <person name="von Dassow P."/>
            <person name="Vyverman W."/>
            <person name="Willis A."/>
            <person name="Wyrwicz L.S."/>
            <person name="Rokhsar D.S."/>
            <person name="Weissenbach J."/>
            <person name="Armbrust E.V."/>
            <person name="Green B.R."/>
            <person name="Van de Peer Y."/>
            <person name="Grigoriev I.V."/>
        </authorList>
    </citation>
    <scope>NUCLEOTIDE SEQUENCE [LARGE SCALE GENOMIC DNA]</scope>
    <source>
        <strain evidence="5 6">CCAP 1055/1</strain>
    </source>
</reference>
<dbReference type="Proteomes" id="UP000000759">
    <property type="component" value="Chromosome 12"/>
</dbReference>
<dbReference type="SMART" id="SM00116">
    <property type="entry name" value="CBS"/>
    <property type="match status" value="4"/>
</dbReference>
<protein>
    <submittedName>
        <fullName evidence="5">Uncharacterized protein</fullName>
    </submittedName>
</protein>
<gene>
    <name evidence="5" type="ORF">PHATRDRAFT_13833</name>
</gene>
<dbReference type="InterPro" id="IPR046342">
    <property type="entry name" value="CBS_dom_sf"/>
</dbReference>
<dbReference type="InParanoid" id="B7G2M6"/>
<evidence type="ECO:0000256" key="2">
    <source>
        <dbReference type="PROSITE-ProRule" id="PRU00703"/>
    </source>
</evidence>
<sequence>STNERPVSKLRPSKPITSRIDDTILRVSQTLSSKRGAASLVVSTDGSLAGIMTDTDITRRVVAKHIDTSATSVSEVMTPNPTCVAMSDSAMDALTTMVENHFRHLPVVDDQGSVVGLLDIAKCLNDAISKLERTSEKTNSAAEDAVKQMVAQQGAGGAQAAALKALLGNLMSQAFGGKQMPTLRSLLAGKPGTLVDPSTSIRNCGLRMADSRKAALVVDDGELVGVFTFKDMMSRAVAKELDLDVTPVSQVMTPSPEFVSPDMTVLEALQSMHDNKFLTLPVCESDGRVVGLVDVMDVIHGCGGAEGWKSIFSNTPYVTKLPGNIPATLEFEEPDDHASFNGSTIGDERGVSKLLSPDEGSLAAVVGVFKVTEPNGRTHRIRCETLVTELLEAVAEKVDIPRSRLQIQYVDDEGDTVVITTDHDVTESWSFARKANQKVAKLN</sequence>
<name>B7G2M6_PHATC</name>
<dbReference type="RefSeq" id="XP_002181407.1">
    <property type="nucleotide sequence ID" value="XM_002181371.1"/>
</dbReference>
<organism evidence="5 6">
    <name type="scientific">Phaeodactylum tricornutum (strain CCAP 1055/1)</name>
    <dbReference type="NCBI Taxonomy" id="556484"/>
    <lineage>
        <taxon>Eukaryota</taxon>
        <taxon>Sar</taxon>
        <taxon>Stramenopiles</taxon>
        <taxon>Ochrophyta</taxon>
        <taxon>Bacillariophyta</taxon>
        <taxon>Bacillariophyceae</taxon>
        <taxon>Bacillariophycidae</taxon>
        <taxon>Naviculales</taxon>
        <taxon>Phaeodactylaceae</taxon>
        <taxon>Phaeodactylum</taxon>
    </lineage>
</organism>
<dbReference type="PROSITE" id="PS51371">
    <property type="entry name" value="CBS"/>
    <property type="match status" value="3"/>
</dbReference>
<dbReference type="SUPFAM" id="SSF54631">
    <property type="entry name" value="CBS-domain pair"/>
    <property type="match status" value="2"/>
</dbReference>
<reference evidence="6" key="2">
    <citation type="submission" date="2008-08" db="EMBL/GenBank/DDBJ databases">
        <authorList>
            <consortium name="Diatom Consortium"/>
            <person name="Grigoriev I."/>
            <person name="Grimwood J."/>
            <person name="Kuo A."/>
            <person name="Otillar R.P."/>
            <person name="Salamov A."/>
            <person name="Detter J.C."/>
            <person name="Lindquist E."/>
            <person name="Shapiro H."/>
            <person name="Lucas S."/>
            <person name="Glavina del Rio T."/>
            <person name="Pitluck S."/>
            <person name="Rokhsar D."/>
            <person name="Bowler C."/>
        </authorList>
    </citation>
    <scope>GENOME REANNOTATION</scope>
    <source>
        <strain evidence="6">CCAP 1055/1</strain>
    </source>
</reference>
<dbReference type="Gene3D" id="3.10.20.90">
    <property type="entry name" value="Phosphatidylinositol 3-kinase Catalytic Subunit, Chain A, domain 1"/>
    <property type="match status" value="1"/>
</dbReference>
<dbReference type="Gene3D" id="3.10.580.10">
    <property type="entry name" value="CBS-domain"/>
    <property type="match status" value="2"/>
</dbReference>
<dbReference type="PANTHER" id="PTHR48108:SF26">
    <property type="entry name" value="CBS DOMAIN-CONTAINING PROTEIN DDB_G0289609"/>
    <property type="match status" value="1"/>
</dbReference>
<feature type="domain" description="CBS" evidence="3">
    <location>
        <begin position="77"/>
        <end position="133"/>
    </location>
</feature>
<evidence type="ECO:0000259" key="4">
    <source>
        <dbReference type="PROSITE" id="PS51745"/>
    </source>
</evidence>
<dbReference type="InterPro" id="IPR051462">
    <property type="entry name" value="CBS_domain-containing"/>
</dbReference>
<dbReference type="OrthoDB" id="44675at2759"/>
<feature type="non-terminal residue" evidence="5">
    <location>
        <position position="443"/>
    </location>
</feature>
<keyword evidence="2" id="KW-0129">CBS domain</keyword>
<dbReference type="Pfam" id="PF00564">
    <property type="entry name" value="PB1"/>
    <property type="match status" value="1"/>
</dbReference>
<evidence type="ECO:0000256" key="1">
    <source>
        <dbReference type="ARBA" id="ARBA00022737"/>
    </source>
</evidence>
<feature type="domain" description="CBS" evidence="3">
    <location>
        <begin position="10"/>
        <end position="68"/>
    </location>
</feature>